<dbReference type="EMBL" id="CP101620">
    <property type="protein sequence ID" value="UTY38378.1"/>
    <property type="molecule type" value="Genomic_DNA"/>
</dbReference>
<name>A0ABY5HZ70_9FIRM</name>
<keyword evidence="2" id="KW-1185">Reference proteome</keyword>
<evidence type="ECO:0000313" key="2">
    <source>
        <dbReference type="Proteomes" id="UP001060112"/>
    </source>
</evidence>
<evidence type="ECO:0000313" key="1">
    <source>
        <dbReference type="EMBL" id="UTY38378.1"/>
    </source>
</evidence>
<sequence>MATVDIDIPTINNEYDFKDEDVSVFKTPKGLNEDIVREISAIKKNQNGCWNIV</sequence>
<gene>
    <name evidence="1" type="ORF">NMU03_11985</name>
</gene>
<proteinExistence type="predicted"/>
<organism evidence="1 2">
    <name type="scientific">Allocoprobacillus halotolerans</name>
    <dbReference type="NCBI Taxonomy" id="2944914"/>
    <lineage>
        <taxon>Bacteria</taxon>
        <taxon>Bacillati</taxon>
        <taxon>Bacillota</taxon>
        <taxon>Erysipelotrichia</taxon>
        <taxon>Erysipelotrichales</taxon>
        <taxon>Erysipelotrichaceae</taxon>
        <taxon>Allocoprobacillus</taxon>
    </lineage>
</organism>
<dbReference type="Proteomes" id="UP001060112">
    <property type="component" value="Chromosome"/>
</dbReference>
<reference evidence="1" key="1">
    <citation type="submission" date="2022-07" db="EMBL/GenBank/DDBJ databases">
        <title>Faecal culturing of patients with breast cancer.</title>
        <authorList>
            <person name="Teng N.M.Y."/>
            <person name="Kiu R."/>
            <person name="Evans R."/>
            <person name="Baker D.J."/>
            <person name="Zenner C."/>
            <person name="Robinson S.D."/>
            <person name="Hall L.J."/>
        </authorList>
    </citation>
    <scope>NUCLEOTIDE SEQUENCE</scope>
    <source>
        <strain evidence="1">LH1062</strain>
    </source>
</reference>
<accession>A0ABY5HZ70</accession>
<protein>
    <submittedName>
        <fullName evidence="1">Uncharacterized protein</fullName>
    </submittedName>
</protein>